<evidence type="ECO:0000256" key="1">
    <source>
        <dbReference type="ARBA" id="ARBA00001946"/>
    </source>
</evidence>
<keyword evidence="4" id="KW-0548">Nucleotidyltransferase</keyword>
<keyword evidence="5" id="KW-0479">Metal-binding</keyword>
<evidence type="ECO:0000256" key="2">
    <source>
        <dbReference type="ARBA" id="ARBA00022649"/>
    </source>
</evidence>
<organism evidence="11">
    <name type="scientific">hydrothermal vent metagenome</name>
    <dbReference type="NCBI Taxonomy" id="652676"/>
    <lineage>
        <taxon>unclassified sequences</taxon>
        <taxon>metagenomes</taxon>
        <taxon>ecological metagenomes</taxon>
    </lineage>
</organism>
<dbReference type="InterPro" id="IPR043519">
    <property type="entry name" value="NT_sf"/>
</dbReference>
<evidence type="ECO:0000259" key="10">
    <source>
        <dbReference type="Pfam" id="PF01909"/>
    </source>
</evidence>
<name>A0A3B0TEI1_9ZZZZ</name>
<evidence type="ECO:0000256" key="6">
    <source>
        <dbReference type="ARBA" id="ARBA00022741"/>
    </source>
</evidence>
<gene>
    <name evidence="11" type="ORF">MNBD_BACTEROID05-1051</name>
</gene>
<protein>
    <recommendedName>
        <fullName evidence="10">Polymerase nucleotidyl transferase domain-containing protein</fullName>
    </recommendedName>
</protein>
<keyword evidence="2" id="KW-1277">Toxin-antitoxin system</keyword>
<evidence type="ECO:0000256" key="4">
    <source>
        <dbReference type="ARBA" id="ARBA00022695"/>
    </source>
</evidence>
<dbReference type="AlphaFoldDB" id="A0A3B0TEI1"/>
<reference evidence="11" key="1">
    <citation type="submission" date="2018-06" db="EMBL/GenBank/DDBJ databases">
        <authorList>
            <person name="Zhirakovskaya E."/>
        </authorList>
    </citation>
    <scope>NUCLEOTIDE SEQUENCE</scope>
</reference>
<dbReference type="EMBL" id="UOEN01000348">
    <property type="protein sequence ID" value="VAW16935.1"/>
    <property type="molecule type" value="Genomic_DNA"/>
</dbReference>
<keyword evidence="7" id="KW-0067">ATP-binding</keyword>
<dbReference type="GO" id="GO:0046872">
    <property type="term" value="F:metal ion binding"/>
    <property type="evidence" value="ECO:0007669"/>
    <property type="project" value="UniProtKB-KW"/>
</dbReference>
<dbReference type="PANTHER" id="PTHR33571:SF14">
    <property type="entry name" value="PROTEIN ADENYLYLTRANSFERASE MJ0435-RELATED"/>
    <property type="match status" value="1"/>
</dbReference>
<accession>A0A3B0TEI1</accession>
<evidence type="ECO:0000313" key="11">
    <source>
        <dbReference type="EMBL" id="VAW16935.1"/>
    </source>
</evidence>
<dbReference type="Pfam" id="PF01909">
    <property type="entry name" value="NTP_transf_2"/>
    <property type="match status" value="1"/>
</dbReference>
<dbReference type="Gene3D" id="3.30.460.10">
    <property type="entry name" value="Beta Polymerase, domain 2"/>
    <property type="match status" value="1"/>
</dbReference>
<evidence type="ECO:0000256" key="5">
    <source>
        <dbReference type="ARBA" id="ARBA00022723"/>
    </source>
</evidence>
<dbReference type="GO" id="GO:0005524">
    <property type="term" value="F:ATP binding"/>
    <property type="evidence" value="ECO:0007669"/>
    <property type="project" value="UniProtKB-KW"/>
</dbReference>
<dbReference type="PANTHER" id="PTHR33571">
    <property type="entry name" value="SSL8005 PROTEIN"/>
    <property type="match status" value="1"/>
</dbReference>
<comment type="cofactor">
    <cofactor evidence="1">
        <name>Mg(2+)</name>
        <dbReference type="ChEBI" id="CHEBI:18420"/>
    </cofactor>
</comment>
<keyword evidence="8" id="KW-0460">Magnesium</keyword>
<evidence type="ECO:0000256" key="8">
    <source>
        <dbReference type="ARBA" id="ARBA00022842"/>
    </source>
</evidence>
<evidence type="ECO:0000256" key="9">
    <source>
        <dbReference type="ARBA" id="ARBA00038276"/>
    </source>
</evidence>
<proteinExistence type="inferred from homology"/>
<evidence type="ECO:0000256" key="7">
    <source>
        <dbReference type="ARBA" id="ARBA00022840"/>
    </source>
</evidence>
<evidence type="ECO:0000256" key="3">
    <source>
        <dbReference type="ARBA" id="ARBA00022679"/>
    </source>
</evidence>
<feature type="domain" description="Polymerase nucleotidyl transferase" evidence="10">
    <location>
        <begin position="15"/>
        <end position="93"/>
    </location>
</feature>
<keyword evidence="6" id="KW-0547">Nucleotide-binding</keyword>
<dbReference type="InterPro" id="IPR002934">
    <property type="entry name" value="Polymerase_NTP_transf_dom"/>
</dbReference>
<dbReference type="CDD" id="cd05403">
    <property type="entry name" value="NT_KNTase_like"/>
    <property type="match status" value="1"/>
</dbReference>
<dbReference type="InterPro" id="IPR052038">
    <property type="entry name" value="Type-VII_TA_antitoxin"/>
</dbReference>
<comment type="similarity">
    <text evidence="9">Belongs to the MntA antitoxin family.</text>
</comment>
<dbReference type="SUPFAM" id="SSF81301">
    <property type="entry name" value="Nucleotidyltransferase"/>
    <property type="match status" value="1"/>
</dbReference>
<dbReference type="GO" id="GO:0016779">
    <property type="term" value="F:nucleotidyltransferase activity"/>
    <property type="evidence" value="ECO:0007669"/>
    <property type="project" value="UniProtKB-KW"/>
</dbReference>
<sequence length="98" mass="11269">MIKIAKNIIPKQKIVIRYLKKQGVLKAGVFGSFSRGEQKKRSDVDILVKVKRGTSLLDLIGYERELEEIMGYKVDLITYNQIHPLLKEQILNDEVSLL</sequence>
<keyword evidence="3" id="KW-0808">Transferase</keyword>